<feature type="compositionally biased region" description="Low complexity" evidence="14">
    <location>
        <begin position="236"/>
        <end position="255"/>
    </location>
</feature>
<sequence length="564" mass="62453">MKKCLSANCLLSLQPQREHRKRDHTDAALSGGTADVRGAPINAVEDAYDVPSGGQPGKGGSLGPWAVKPPAAPRRKAGPAPEVDAELWRLHNLWRERQQSKDEGHEPCRDSASSFDRIRLSSHSDLAKKDSESSSLSDGSNCSLSSLTGARQVAFIRRSRDTPFRAVSLPEALADSDEGYSCKSSRGSQGAQFTRAHSQRSSLDSDDCSEMDADCCGDSGAISFRGRRSDSRRSESASSESLHSDSSGRLSHGSAARANSLSTLSASRCHLSSDEESDMASPGTPRVLSRWHSSVYVSEGQAAVELFFRLNHARQTMDYVRHQAATYAKLERRVMSVWEGLGMLGTLREYETALLQEENTDADMPLVQHAMQTAENCRAAFPDLDWLHLVGLIHSLGKVLAHKQMGAEPQWAVSGESFPVGCRFHPAIACSQFFSVNPDRRRRIYSTPTGVYKPNCGLAAVLMSWSASEYLYMVLILNRTRLPPEALFLIRHQRFFALNRPGEPYSELLSESDRLMVPWLSRFRELSAYKRSDDAPQERLTGQAFRNHYSGLIRKYIPGGTLRW</sequence>
<dbReference type="EC" id="1.13.99.1" evidence="5"/>
<evidence type="ECO:0000256" key="2">
    <source>
        <dbReference type="ARBA" id="ARBA00004496"/>
    </source>
</evidence>
<dbReference type="EMBL" id="CAXHTA020000021">
    <property type="protein sequence ID" value="CAL5229986.1"/>
    <property type="molecule type" value="Genomic_DNA"/>
</dbReference>
<evidence type="ECO:0000256" key="10">
    <source>
        <dbReference type="ARBA" id="ARBA00023002"/>
    </source>
</evidence>
<evidence type="ECO:0000256" key="12">
    <source>
        <dbReference type="ARBA" id="ARBA00029668"/>
    </source>
</evidence>
<evidence type="ECO:0000256" key="7">
    <source>
        <dbReference type="ARBA" id="ARBA00022490"/>
    </source>
</evidence>
<evidence type="ECO:0000256" key="6">
    <source>
        <dbReference type="ARBA" id="ARBA00019269"/>
    </source>
</evidence>
<dbReference type="PANTHER" id="PTHR12588">
    <property type="entry name" value="MYOINOSITOL OXYGENASE"/>
    <property type="match status" value="1"/>
</dbReference>
<comment type="subcellular location">
    <subcellularLocation>
        <location evidence="2">Cytoplasm</location>
    </subcellularLocation>
</comment>
<comment type="caution">
    <text evidence="15">The sequence shown here is derived from an EMBL/GenBank/DDBJ whole genome shotgun (WGS) entry which is preliminary data.</text>
</comment>
<keyword evidence="10" id="KW-0560">Oxidoreductase</keyword>
<keyword evidence="9" id="KW-0479">Metal-binding</keyword>
<evidence type="ECO:0000256" key="5">
    <source>
        <dbReference type="ARBA" id="ARBA00011919"/>
    </source>
</evidence>
<feature type="compositionally biased region" description="Low complexity" evidence="14">
    <location>
        <begin position="133"/>
        <end position="145"/>
    </location>
</feature>
<comment type="cofactor">
    <cofactor evidence="1">
        <name>Fe cation</name>
        <dbReference type="ChEBI" id="CHEBI:24875"/>
    </cofactor>
</comment>
<evidence type="ECO:0000256" key="3">
    <source>
        <dbReference type="ARBA" id="ARBA00005167"/>
    </source>
</evidence>
<comment type="pathway">
    <text evidence="3">Polyol metabolism; myo-inositol degradation into D-glucuronate; D-glucuronate from myo-inositol: step 1/1.</text>
</comment>
<keyword evidence="8" id="KW-0060">Ascorbate biosynthesis</keyword>
<reference evidence="15 16" key="1">
    <citation type="submission" date="2024-06" db="EMBL/GenBank/DDBJ databases">
        <authorList>
            <person name="Kraege A."/>
            <person name="Thomma B."/>
        </authorList>
    </citation>
    <scope>NUCLEOTIDE SEQUENCE [LARGE SCALE GENOMIC DNA]</scope>
</reference>
<dbReference type="Proteomes" id="UP001497392">
    <property type="component" value="Unassembled WGS sequence"/>
</dbReference>
<feature type="region of interest" description="Disordered" evidence="14">
    <location>
        <begin position="225"/>
        <end position="257"/>
    </location>
</feature>
<comment type="catalytic activity">
    <reaction evidence="13">
        <text>myo-inositol + O2 = D-glucuronate + H2O + H(+)</text>
        <dbReference type="Rhea" id="RHEA:23696"/>
        <dbReference type="ChEBI" id="CHEBI:15377"/>
        <dbReference type="ChEBI" id="CHEBI:15378"/>
        <dbReference type="ChEBI" id="CHEBI:15379"/>
        <dbReference type="ChEBI" id="CHEBI:17268"/>
        <dbReference type="ChEBI" id="CHEBI:58720"/>
        <dbReference type="EC" id="1.13.99.1"/>
    </reaction>
</comment>
<dbReference type="SUPFAM" id="SSF109604">
    <property type="entry name" value="HD-domain/PDEase-like"/>
    <property type="match status" value="1"/>
</dbReference>
<keyword evidence="16" id="KW-1185">Reference proteome</keyword>
<protein>
    <recommendedName>
        <fullName evidence="6">Inositol oxygenase</fullName>
        <ecNumber evidence="5">1.13.99.1</ecNumber>
    </recommendedName>
    <alternativeName>
        <fullName evidence="12">Myo-inositol oxygenase</fullName>
    </alternativeName>
</protein>
<evidence type="ECO:0000256" key="1">
    <source>
        <dbReference type="ARBA" id="ARBA00001962"/>
    </source>
</evidence>
<evidence type="ECO:0000256" key="14">
    <source>
        <dbReference type="SAM" id="MobiDB-lite"/>
    </source>
</evidence>
<accession>A0ABP1GCQ2</accession>
<keyword evidence="7" id="KW-0963">Cytoplasm</keyword>
<keyword evidence="11" id="KW-0408">Iron</keyword>
<feature type="region of interest" description="Disordered" evidence="14">
    <location>
        <begin position="123"/>
        <end position="145"/>
    </location>
</feature>
<dbReference type="InterPro" id="IPR007828">
    <property type="entry name" value="Inositol_oxygenase"/>
</dbReference>
<evidence type="ECO:0000256" key="11">
    <source>
        <dbReference type="ARBA" id="ARBA00023004"/>
    </source>
</evidence>
<proteinExistence type="inferred from homology"/>
<feature type="compositionally biased region" description="Polar residues" evidence="14">
    <location>
        <begin position="182"/>
        <end position="202"/>
    </location>
</feature>
<evidence type="ECO:0000256" key="13">
    <source>
        <dbReference type="ARBA" id="ARBA00048271"/>
    </source>
</evidence>
<evidence type="ECO:0000256" key="8">
    <source>
        <dbReference type="ARBA" id="ARBA00022644"/>
    </source>
</evidence>
<organism evidence="15 16">
    <name type="scientific">Coccomyxa viridis</name>
    <dbReference type="NCBI Taxonomy" id="1274662"/>
    <lineage>
        <taxon>Eukaryota</taxon>
        <taxon>Viridiplantae</taxon>
        <taxon>Chlorophyta</taxon>
        <taxon>core chlorophytes</taxon>
        <taxon>Trebouxiophyceae</taxon>
        <taxon>Trebouxiophyceae incertae sedis</taxon>
        <taxon>Coccomyxaceae</taxon>
        <taxon>Coccomyxa</taxon>
    </lineage>
</organism>
<evidence type="ECO:0000256" key="4">
    <source>
        <dbReference type="ARBA" id="ARBA00005286"/>
    </source>
</evidence>
<evidence type="ECO:0000313" key="15">
    <source>
        <dbReference type="EMBL" id="CAL5229986.1"/>
    </source>
</evidence>
<comment type="similarity">
    <text evidence="4">Belongs to the myo-inositol oxygenase family.</text>
</comment>
<evidence type="ECO:0000313" key="16">
    <source>
        <dbReference type="Proteomes" id="UP001497392"/>
    </source>
</evidence>
<dbReference type="PANTHER" id="PTHR12588:SF0">
    <property type="entry name" value="INOSITOL OXYGENASE"/>
    <property type="match status" value="1"/>
</dbReference>
<name>A0ABP1GCQ2_9CHLO</name>
<feature type="region of interest" description="Disordered" evidence="14">
    <location>
        <begin position="16"/>
        <end position="82"/>
    </location>
</feature>
<evidence type="ECO:0000256" key="9">
    <source>
        <dbReference type="ARBA" id="ARBA00022723"/>
    </source>
</evidence>
<dbReference type="Pfam" id="PF05153">
    <property type="entry name" value="MIOX"/>
    <property type="match status" value="1"/>
</dbReference>
<gene>
    <name evidence="15" type="primary">g13419</name>
    <name evidence="15" type="ORF">VP750_LOCUS11892</name>
</gene>
<feature type="region of interest" description="Disordered" evidence="14">
    <location>
        <begin position="177"/>
        <end position="208"/>
    </location>
</feature>